<evidence type="ECO:0000313" key="2">
    <source>
        <dbReference type="EMBL" id="QLJ99507.1"/>
    </source>
</evidence>
<gene>
    <name evidence="2" type="ORF">HZU44_05110</name>
</gene>
<feature type="region of interest" description="Disordered" evidence="1">
    <location>
        <begin position="33"/>
        <end position="59"/>
    </location>
</feature>
<sequence length="59" mass="6415">MSWLSNVGKLMLTVAGLIALLDLAGPNGVAGWAGRAEKRHKETDERWAGLKAARRDEAR</sequence>
<reference evidence="2" key="1">
    <citation type="submission" date="2020-08" db="EMBL/GenBank/DDBJ databases">
        <title>A bifunctional nitrone conjugated secondary metabolite targeting the ribosome.</title>
        <authorList>
            <person name="Limbrick E.M."/>
            <person name="Graf M."/>
            <person name="Derewacz D.K."/>
            <person name="Nguyen F."/>
            <person name="Spraggins J.M."/>
            <person name="Wieland M."/>
            <person name="Ynigez-Gutierrez A.E."/>
            <person name="Reisman B.J."/>
            <person name="Zinshteyn B."/>
            <person name="McCulloch K."/>
            <person name="Iverson T.M."/>
            <person name="Green R."/>
            <person name="Wilson D.N."/>
            <person name="Bachmann B.O."/>
        </authorList>
    </citation>
    <scope>NUCLEOTIDE SEQUENCE</scope>
    <source>
        <strain evidence="2">Africana</strain>
    </source>
</reference>
<feature type="compositionally biased region" description="Basic and acidic residues" evidence="1">
    <location>
        <begin position="35"/>
        <end position="59"/>
    </location>
</feature>
<proteinExistence type="predicted"/>
<accession>A0A7D6C854</accession>
<evidence type="ECO:0000256" key="1">
    <source>
        <dbReference type="SAM" id="MobiDB-lite"/>
    </source>
</evidence>
<dbReference type="EMBL" id="CP058905">
    <property type="protein sequence ID" value="QLJ99507.1"/>
    <property type="molecule type" value="Genomic_DNA"/>
</dbReference>
<protein>
    <submittedName>
        <fullName evidence="2">Uncharacterized protein</fullName>
    </submittedName>
</protein>
<organism evidence="2">
    <name type="scientific">Micromonospora carbonacea</name>
    <dbReference type="NCBI Taxonomy" id="47853"/>
    <lineage>
        <taxon>Bacteria</taxon>
        <taxon>Bacillati</taxon>
        <taxon>Actinomycetota</taxon>
        <taxon>Actinomycetes</taxon>
        <taxon>Micromonosporales</taxon>
        <taxon>Micromonosporaceae</taxon>
        <taxon>Micromonospora</taxon>
    </lineage>
</organism>
<name>A0A7D6C854_9ACTN</name>
<dbReference type="AlphaFoldDB" id="A0A7D6C854"/>